<dbReference type="InterPro" id="IPR032720">
    <property type="entry name" value="Cys_rich_CWC"/>
</dbReference>
<protein>
    <submittedName>
        <fullName evidence="1">Cysteine-rich CWC</fullName>
    </submittedName>
</protein>
<dbReference type="RefSeq" id="WP_207646180.1">
    <property type="nucleotide sequence ID" value="NZ_FOVK01000004.1"/>
</dbReference>
<dbReference type="Proteomes" id="UP000181899">
    <property type="component" value="Unassembled WGS sequence"/>
</dbReference>
<evidence type="ECO:0000313" key="2">
    <source>
        <dbReference type="Proteomes" id="UP000181899"/>
    </source>
</evidence>
<dbReference type="STRING" id="398199.SAMN05421804_10767"/>
<keyword evidence="2" id="KW-1185">Reference proteome</keyword>
<accession>A0A1I5BCQ1</accession>
<dbReference type="eggNOG" id="ENOG5033A7N">
    <property type="taxonomic scope" value="Bacteria"/>
</dbReference>
<gene>
    <name evidence="1" type="ORF">SAMN04488695_104140</name>
</gene>
<dbReference type="Pfam" id="PF14375">
    <property type="entry name" value="Cys_rich_CWC"/>
    <property type="match status" value="1"/>
</dbReference>
<dbReference type="EMBL" id="FOVK01000004">
    <property type="protein sequence ID" value="SFN72466.1"/>
    <property type="molecule type" value="Genomic_DNA"/>
</dbReference>
<organism evidence="1 2">
    <name type="scientific">Proteiniclasticum ruminis</name>
    <dbReference type="NCBI Taxonomy" id="398199"/>
    <lineage>
        <taxon>Bacteria</taxon>
        <taxon>Bacillati</taxon>
        <taxon>Bacillota</taxon>
        <taxon>Clostridia</taxon>
        <taxon>Eubacteriales</taxon>
        <taxon>Clostridiaceae</taxon>
        <taxon>Proteiniclasticum</taxon>
    </lineage>
</organism>
<evidence type="ECO:0000313" key="1">
    <source>
        <dbReference type="EMBL" id="SFN72466.1"/>
    </source>
</evidence>
<name>A0A1I5BCQ1_9CLOT</name>
<reference evidence="1 2" key="1">
    <citation type="submission" date="2016-10" db="EMBL/GenBank/DDBJ databases">
        <authorList>
            <person name="de Groot N.N."/>
        </authorList>
    </citation>
    <scope>NUCLEOTIDE SEQUENCE [LARGE SCALE GENOMIC DNA]</scope>
    <source>
        <strain evidence="1 2">ML2</strain>
    </source>
</reference>
<sequence length="92" mass="10375">MMRVVIIDRIMEVHMNAGICPICHKENHCHMVSGEDPSTCWCTTVSFPDGLLLLVPEEARNLSCVCEDCVTKYQEEGAEGLRLPKDKLDKIQ</sequence>
<proteinExistence type="predicted"/>
<dbReference type="AlphaFoldDB" id="A0A1I5BCQ1"/>